<dbReference type="Proteomes" id="UP001497416">
    <property type="component" value="Unassembled WGS sequence"/>
</dbReference>
<dbReference type="Pfam" id="PF00534">
    <property type="entry name" value="Glycos_transf_1"/>
    <property type="match status" value="1"/>
</dbReference>
<reference evidence="3 4" key="1">
    <citation type="submission" date="2024-05" db="EMBL/GenBank/DDBJ databases">
        <authorList>
            <person name="Duchaud E."/>
        </authorList>
    </citation>
    <scope>NUCLEOTIDE SEQUENCE [LARGE SCALE GENOMIC DNA]</scope>
    <source>
        <strain evidence="3">Ena-SAMPLE-TAB-13-05-2024-13:56:06:370-140302</strain>
    </source>
</reference>
<evidence type="ECO:0000259" key="2">
    <source>
        <dbReference type="Pfam" id="PF00534"/>
    </source>
</evidence>
<dbReference type="Gene3D" id="3.40.50.2000">
    <property type="entry name" value="Glycogen Phosphorylase B"/>
    <property type="match status" value="2"/>
</dbReference>
<dbReference type="CDD" id="cd03794">
    <property type="entry name" value="GT4_WbuB-like"/>
    <property type="match status" value="1"/>
</dbReference>
<organism evidence="3 4">
    <name type="scientific">Tenacibaculum platacis</name>
    <dbReference type="NCBI Taxonomy" id="3137852"/>
    <lineage>
        <taxon>Bacteria</taxon>
        <taxon>Pseudomonadati</taxon>
        <taxon>Bacteroidota</taxon>
        <taxon>Flavobacteriia</taxon>
        <taxon>Flavobacteriales</taxon>
        <taxon>Flavobacteriaceae</taxon>
        <taxon>Tenacibaculum</taxon>
    </lineage>
</organism>
<feature type="domain" description="Glycosyl transferase family 1" evidence="2">
    <location>
        <begin position="210"/>
        <end position="378"/>
    </location>
</feature>
<gene>
    <name evidence="3" type="ORF">T190607A01A_40082</name>
</gene>
<evidence type="ECO:0000256" key="1">
    <source>
        <dbReference type="ARBA" id="ARBA00022679"/>
    </source>
</evidence>
<sequence length="402" mass="45979">MNILFLTVVKIKSLEEGGIFPDLLRKFRDEGHKVFVMSPTERRDKLKTHLIEENNTKILKVKTLNIQKANLIEKGFATLAIEGQYLRALKSNFSEEKFDLVLYSTPPITFSKVIDYVKRKDGAFSYLLLKDIFPQNAVDMAMIKKGSILHRIFEKKEKKLYQISDKIGCMSKANVDFIVNNNPEIDISKLEINPNSIIPRGKGISEDEAEDIKRKYGLPLDKKIFVYGGNLGKPQGLSFLIQTINEIKDENIFFLVVGSGTRYNYIKSFFDSNDPKNAKLLRGLPKKDYDKLLSACDVGMIFLHKDFTIPNFPGRLLSYLEMKMPIIAATDPNTDVGEVIEKNNCGYWLESGDIVAMKKAITNIISDKSRYIEMKENAWKLLKDEYTVDRSYKLIVSKVKNV</sequence>
<proteinExistence type="predicted"/>
<dbReference type="InterPro" id="IPR001296">
    <property type="entry name" value="Glyco_trans_1"/>
</dbReference>
<keyword evidence="1" id="KW-0808">Transferase</keyword>
<dbReference type="SUPFAM" id="SSF53756">
    <property type="entry name" value="UDP-Glycosyltransferase/glycogen phosphorylase"/>
    <property type="match status" value="1"/>
</dbReference>
<keyword evidence="4" id="KW-1185">Reference proteome</keyword>
<name>A0ABM9P459_9FLAO</name>
<dbReference type="EMBL" id="CAXIXY010000006">
    <property type="protein sequence ID" value="CAL2090784.1"/>
    <property type="molecule type" value="Genomic_DNA"/>
</dbReference>
<evidence type="ECO:0000313" key="3">
    <source>
        <dbReference type="EMBL" id="CAL2090784.1"/>
    </source>
</evidence>
<comment type="caution">
    <text evidence="3">The sequence shown here is derived from an EMBL/GenBank/DDBJ whole genome shotgun (WGS) entry which is preliminary data.</text>
</comment>
<dbReference type="RefSeq" id="WP_348713010.1">
    <property type="nucleotide sequence ID" value="NZ_CAXIXY010000006.1"/>
</dbReference>
<evidence type="ECO:0000313" key="4">
    <source>
        <dbReference type="Proteomes" id="UP001497416"/>
    </source>
</evidence>
<dbReference type="PANTHER" id="PTHR46401:SF2">
    <property type="entry name" value="GLYCOSYLTRANSFERASE WBBK-RELATED"/>
    <property type="match status" value="1"/>
</dbReference>
<dbReference type="PANTHER" id="PTHR46401">
    <property type="entry name" value="GLYCOSYLTRANSFERASE WBBK-RELATED"/>
    <property type="match status" value="1"/>
</dbReference>
<protein>
    <submittedName>
        <fullName evidence="3">Glycosyltransferase WbuB</fullName>
    </submittedName>
</protein>
<accession>A0ABM9P459</accession>